<evidence type="ECO:0000313" key="1">
    <source>
        <dbReference type="EMBL" id="TPE62487.1"/>
    </source>
</evidence>
<evidence type="ECO:0000313" key="2">
    <source>
        <dbReference type="Proteomes" id="UP000319897"/>
    </source>
</evidence>
<dbReference type="RefSeq" id="WP_140927550.1">
    <property type="nucleotide sequence ID" value="NZ_VFSU01000018.1"/>
</dbReference>
<sequence>MPGRLAGVNCWLFDMDNSLYQASANLFAQIDRKMEAYVGELLGLGREEARLLQKRYFHEHGTTLKGLMLSHGVDPYHFLAAVHDIDTSVLDVNPRLHASLMRLPGRRIVFTNGDRPYAERVLTALGILDCFEDIHDIHAMDYHPKPDPRAYSGLCAAHGVDPARAFFVDDMAHNLKPAHALGMVTGWVNNGSERGDHGHSPDFIDHEIADLTDWLEELTA</sequence>
<dbReference type="Gene3D" id="3.40.50.1000">
    <property type="entry name" value="HAD superfamily/HAD-like"/>
    <property type="match status" value="1"/>
</dbReference>
<proteinExistence type="predicted"/>
<dbReference type="InterPro" id="IPR023214">
    <property type="entry name" value="HAD_sf"/>
</dbReference>
<dbReference type="Gene3D" id="1.10.150.450">
    <property type="match status" value="1"/>
</dbReference>
<dbReference type="PANTHER" id="PTHR12725:SF117">
    <property type="entry name" value="HALOACID DEHALOGENASE-LIKE HYDROLASE"/>
    <property type="match status" value="1"/>
</dbReference>
<dbReference type="NCBIfam" id="TIGR01993">
    <property type="entry name" value="Pyr-5-nucltdase"/>
    <property type="match status" value="1"/>
</dbReference>
<gene>
    <name evidence="1" type="ORF">FJQ54_06090</name>
</gene>
<dbReference type="InterPro" id="IPR036412">
    <property type="entry name" value="HAD-like_sf"/>
</dbReference>
<dbReference type="InterPro" id="IPR006439">
    <property type="entry name" value="HAD-SF_hydro_IA"/>
</dbReference>
<comment type="caution">
    <text evidence="1">The sequence shown here is derived from an EMBL/GenBank/DDBJ whole genome shotgun (WGS) entry which is preliminary data.</text>
</comment>
<dbReference type="NCBIfam" id="TIGR01509">
    <property type="entry name" value="HAD-SF-IA-v3"/>
    <property type="match status" value="1"/>
</dbReference>
<dbReference type="InterPro" id="IPR010237">
    <property type="entry name" value="Pyr-5-nucltdase"/>
</dbReference>
<dbReference type="SFLD" id="SFLDG01132">
    <property type="entry name" value="C1.5.3:_5'-Nucleotidase_Like"/>
    <property type="match status" value="1"/>
</dbReference>
<dbReference type="SFLD" id="SFLDS00003">
    <property type="entry name" value="Haloacid_Dehalogenase"/>
    <property type="match status" value="1"/>
</dbReference>
<dbReference type="Pfam" id="PF00702">
    <property type="entry name" value="Hydrolase"/>
    <property type="match status" value="1"/>
</dbReference>
<organism evidence="1 2">
    <name type="scientific">Sandaracinobacter neustonicus</name>
    <dbReference type="NCBI Taxonomy" id="1715348"/>
    <lineage>
        <taxon>Bacteria</taxon>
        <taxon>Pseudomonadati</taxon>
        <taxon>Pseudomonadota</taxon>
        <taxon>Alphaproteobacteria</taxon>
        <taxon>Sphingomonadales</taxon>
        <taxon>Sphingosinicellaceae</taxon>
        <taxon>Sandaracinobacter</taxon>
    </lineage>
</organism>
<dbReference type="AlphaFoldDB" id="A0A501XQW1"/>
<name>A0A501XQW1_9SPHN</name>
<dbReference type="OrthoDB" id="9803141at2"/>
<dbReference type="SFLD" id="SFLDG01129">
    <property type="entry name" value="C1.5:_HAD__Beta-PGM__Phosphata"/>
    <property type="match status" value="1"/>
</dbReference>
<accession>A0A501XQW1</accession>
<protein>
    <submittedName>
        <fullName evidence="1">Pyrimidine 5'-nucleotidase</fullName>
    </submittedName>
</protein>
<dbReference type="EMBL" id="VFSU01000018">
    <property type="protein sequence ID" value="TPE62487.1"/>
    <property type="molecule type" value="Genomic_DNA"/>
</dbReference>
<keyword evidence="2" id="KW-1185">Reference proteome</keyword>
<dbReference type="PANTHER" id="PTHR12725">
    <property type="entry name" value="HALOACID DEHALOGENASE-LIKE HYDROLASE"/>
    <property type="match status" value="1"/>
</dbReference>
<reference evidence="1 2" key="1">
    <citation type="submission" date="2019-06" db="EMBL/GenBank/DDBJ databases">
        <authorList>
            <person name="Lee I."/>
            <person name="Jang G.I."/>
            <person name="Hwang C.Y."/>
        </authorList>
    </citation>
    <scope>NUCLEOTIDE SEQUENCE [LARGE SCALE GENOMIC DNA]</scope>
    <source>
        <strain evidence="1 2">PAMC 28131</strain>
    </source>
</reference>
<dbReference type="Proteomes" id="UP000319897">
    <property type="component" value="Unassembled WGS sequence"/>
</dbReference>
<dbReference type="SUPFAM" id="SSF56784">
    <property type="entry name" value="HAD-like"/>
    <property type="match status" value="1"/>
</dbReference>